<evidence type="ECO:0000313" key="2">
    <source>
        <dbReference type="Proteomes" id="UP000317663"/>
    </source>
</evidence>
<comment type="caution">
    <text evidence="1">The sequence shown here is derived from an EMBL/GenBank/DDBJ whole genome shotgun (WGS) entry which is preliminary data.</text>
</comment>
<dbReference type="EMBL" id="RCZD01000001">
    <property type="protein sequence ID" value="TPG65022.1"/>
    <property type="molecule type" value="Genomic_DNA"/>
</dbReference>
<accession>A0A502GU81</accession>
<keyword evidence="2" id="KW-1185">Reference proteome</keyword>
<dbReference type="RefSeq" id="WP_140470103.1">
    <property type="nucleotide sequence ID" value="NZ_RCZD01000001.1"/>
</dbReference>
<proteinExistence type="predicted"/>
<protein>
    <submittedName>
        <fullName evidence="1">Uncharacterized protein</fullName>
    </submittedName>
</protein>
<dbReference type="OrthoDB" id="6461088at2"/>
<dbReference type="Proteomes" id="UP000317663">
    <property type="component" value="Unassembled WGS sequence"/>
</dbReference>
<organism evidence="1 2">
    <name type="scientific">Ewingella americana</name>
    <dbReference type="NCBI Taxonomy" id="41202"/>
    <lineage>
        <taxon>Bacteria</taxon>
        <taxon>Pseudomonadati</taxon>
        <taxon>Pseudomonadota</taxon>
        <taxon>Gammaproteobacteria</taxon>
        <taxon>Enterobacterales</taxon>
        <taxon>Yersiniaceae</taxon>
        <taxon>Ewingella</taxon>
    </lineage>
</organism>
<sequence length="852" mass="91259">MNNVKKTTNVEASRSLALWTGVNYSGSPLQVSNAQAGILAADVGIWDYKSVGISAMQLFVWSAPDTATPGYSFSGHIESLLSTNQINLPTHYPTAEFPLQFLGINPLEVGVLFVSVDSRDAPVALAFSQTYPNSSVPLTTFAAQGIDGALGFFSLLLNSSNTVAVQYGDYSIVSGSATWTGNGSLTIEWNGNTPVVTGSSSLPIGWRFGIPAKQNDGSWLLTLSAGTAANTGTLYTGTGFTGSSKILLPHTLTQLNSGIGWTYHSLKLSTMPAFIYSSFSPTNASYAYSGYKEQLLTADVADFATSFTGSTPVNLLSLDNTDVIVQLMIITQKDNSSAWIMTQPYPQAFYTFASTRESGLLAILPASGDSQQITLSYGSLNGSGYFTQTGTTTLSANLENGVPTFTPGDDWPATLQLSAATQLDDGSWNMAIADSRVVLNPALYPQVNYGGTPQPLEEHQVVELRTLADLWQYDSLRLFGKHWLSSTLFDPQSSTYDYRKYRDSYSDADVPDISKDYPLASAAINGIVLGDNDVVVEVQLQPQDTSQNAVLSASQSWPRAFYTAAAYVAGIAQPGVFIVFDKTQSVHTIPIQLGSLNADGTASWETNTTLTARWDNNLAKPVLVLGQDAPSDFTLSPVQSTGLAGEFTTALSFDNSMKITMYPITHAPSSAEDYSANNTVVLYSNKATTVTLQLLGGGMFRTNNQSMDTFILPARSMTPIEIYSSDTAWVTVILSADNDNIAEQRTTVSFVSMQSVDRYKMAVTSGAPAATGIANSIYVQPTQDNISANAKLTLTLSGNAVFSDTKTNVITYSFWQLPSNINIVDNSAETVSVVLTADSSQSQSLTTTFVHV</sequence>
<reference evidence="1 2" key="1">
    <citation type="journal article" date="2019" name="Environ. Microbiol.">
        <title>Species interactions and distinct microbial communities in high Arctic permafrost affected cryosols are associated with the CH4 and CO2 gas fluxes.</title>
        <authorList>
            <person name="Altshuler I."/>
            <person name="Hamel J."/>
            <person name="Turney S."/>
            <person name="Magnuson E."/>
            <person name="Levesque R."/>
            <person name="Greer C."/>
            <person name="Whyte L.G."/>
        </authorList>
    </citation>
    <scope>NUCLEOTIDE SEQUENCE [LARGE SCALE GENOMIC DNA]</scope>
    <source>
        <strain evidence="1 2">E4</strain>
    </source>
</reference>
<name>A0A502GU81_9GAMM</name>
<dbReference type="AlphaFoldDB" id="A0A502GU81"/>
<evidence type="ECO:0000313" key="1">
    <source>
        <dbReference type="EMBL" id="TPG65022.1"/>
    </source>
</evidence>
<gene>
    <name evidence="1" type="ORF">EAH77_01910</name>
</gene>